<comment type="cofactor">
    <cofactor evidence="1">
        <name>[4Fe-4S] cluster</name>
        <dbReference type="ChEBI" id="CHEBI:49883"/>
    </cofactor>
</comment>
<keyword evidence="14" id="KW-0413">Isomerase</keyword>
<protein>
    <recommendedName>
        <fullName evidence="16">DNA 5'-3' helicase FANCJ</fullName>
    </recommendedName>
</protein>
<evidence type="ECO:0000256" key="4">
    <source>
        <dbReference type="ARBA" id="ARBA00022485"/>
    </source>
</evidence>
<keyword evidence="8" id="KW-0378">Hydrolase</keyword>
<dbReference type="InterPro" id="IPR010614">
    <property type="entry name" value="RAD3-like_helicase_DEAD"/>
</dbReference>
<dbReference type="InterPro" id="IPR045028">
    <property type="entry name" value="DinG/Rad3-like"/>
</dbReference>
<evidence type="ECO:0000256" key="14">
    <source>
        <dbReference type="ARBA" id="ARBA00023235"/>
    </source>
</evidence>
<evidence type="ECO:0000256" key="8">
    <source>
        <dbReference type="ARBA" id="ARBA00022801"/>
    </source>
</evidence>
<evidence type="ECO:0000256" key="10">
    <source>
        <dbReference type="ARBA" id="ARBA00022840"/>
    </source>
</evidence>
<dbReference type="InterPro" id="IPR006554">
    <property type="entry name" value="Helicase-like_DEXD_c2"/>
</dbReference>
<keyword evidence="4" id="KW-0004">4Fe-4S</keyword>
<dbReference type="InterPro" id="IPR014013">
    <property type="entry name" value="Helic_SF1/SF2_ATP-bd_DinG/Rad3"/>
</dbReference>
<dbReference type="Gene3D" id="3.40.50.300">
    <property type="entry name" value="P-loop containing nucleotide triphosphate hydrolases"/>
    <property type="match status" value="3"/>
</dbReference>
<dbReference type="SMART" id="SM00491">
    <property type="entry name" value="HELICc2"/>
    <property type="match status" value="1"/>
</dbReference>
<feature type="region of interest" description="Disordered" evidence="17">
    <location>
        <begin position="218"/>
        <end position="289"/>
    </location>
</feature>
<comment type="similarity">
    <text evidence="3">Belongs to the DEAD box helicase family. DEAH subfamily.</text>
</comment>
<dbReference type="CDD" id="cd18788">
    <property type="entry name" value="SF2_C_XPD"/>
    <property type="match status" value="1"/>
</dbReference>
<dbReference type="RefSeq" id="XP_008873988.1">
    <property type="nucleotide sequence ID" value="XM_008875766.1"/>
</dbReference>
<evidence type="ECO:0000256" key="11">
    <source>
        <dbReference type="ARBA" id="ARBA00023004"/>
    </source>
</evidence>
<dbReference type="Pfam" id="PF13307">
    <property type="entry name" value="Helicase_C_2"/>
    <property type="match status" value="1"/>
</dbReference>
<dbReference type="PANTHER" id="PTHR11472:SF47">
    <property type="entry name" value="FANCONI ANEMIA GROUP J PROTEIN"/>
    <property type="match status" value="1"/>
</dbReference>
<keyword evidence="15" id="KW-0539">Nucleus</keyword>
<feature type="domain" description="Helicase ATP-binding" evidence="18">
    <location>
        <begin position="17"/>
        <end position="531"/>
    </location>
</feature>
<dbReference type="GO" id="GO:0005524">
    <property type="term" value="F:ATP binding"/>
    <property type="evidence" value="ECO:0007669"/>
    <property type="project" value="UniProtKB-KW"/>
</dbReference>
<dbReference type="GO" id="GO:0016818">
    <property type="term" value="F:hydrolase activity, acting on acid anhydrides, in phosphorus-containing anhydrides"/>
    <property type="evidence" value="ECO:0007669"/>
    <property type="project" value="InterPro"/>
</dbReference>
<name>A0A024TT04_9STRA</name>
<dbReference type="GO" id="GO:0006289">
    <property type="term" value="P:nucleotide-excision repair"/>
    <property type="evidence" value="ECO:0007669"/>
    <property type="project" value="TreeGrafter"/>
</dbReference>
<dbReference type="VEuPathDB" id="FungiDB:H310_09636"/>
<evidence type="ECO:0000256" key="7">
    <source>
        <dbReference type="ARBA" id="ARBA00022763"/>
    </source>
</evidence>
<dbReference type="GO" id="GO:1990918">
    <property type="term" value="P:double-strand break repair involved in meiotic recombination"/>
    <property type="evidence" value="ECO:0007669"/>
    <property type="project" value="TreeGrafter"/>
</dbReference>
<dbReference type="Pfam" id="PF06733">
    <property type="entry name" value="DEAD_2"/>
    <property type="match status" value="1"/>
</dbReference>
<dbReference type="PROSITE" id="PS51193">
    <property type="entry name" value="HELICASE_ATP_BIND_2"/>
    <property type="match status" value="1"/>
</dbReference>
<evidence type="ECO:0000256" key="12">
    <source>
        <dbReference type="ARBA" id="ARBA00023014"/>
    </source>
</evidence>
<dbReference type="GO" id="GO:0046872">
    <property type="term" value="F:metal ion binding"/>
    <property type="evidence" value="ECO:0007669"/>
    <property type="project" value="UniProtKB-KW"/>
</dbReference>
<dbReference type="GO" id="GO:0051539">
    <property type="term" value="F:4 iron, 4 sulfur cluster binding"/>
    <property type="evidence" value="ECO:0007669"/>
    <property type="project" value="UniProtKB-KW"/>
</dbReference>
<dbReference type="PROSITE" id="PS00690">
    <property type="entry name" value="DEAH_ATP_HELICASE"/>
    <property type="match status" value="1"/>
</dbReference>
<keyword evidence="7" id="KW-0227">DNA damage</keyword>
<keyword evidence="11" id="KW-0408">Iron</keyword>
<dbReference type="InterPro" id="IPR002464">
    <property type="entry name" value="DNA/RNA_helicase_DEAH_CS"/>
</dbReference>
<gene>
    <name evidence="19" type="ORF">H310_09636</name>
</gene>
<evidence type="ECO:0000256" key="17">
    <source>
        <dbReference type="SAM" id="MobiDB-lite"/>
    </source>
</evidence>
<dbReference type="OrthoDB" id="267079at2759"/>
<reference evidence="19" key="1">
    <citation type="submission" date="2013-12" db="EMBL/GenBank/DDBJ databases">
        <title>The Genome Sequence of Aphanomyces invadans NJM9701.</title>
        <authorList>
            <consortium name="The Broad Institute Genomics Platform"/>
            <person name="Russ C."/>
            <person name="Tyler B."/>
            <person name="van West P."/>
            <person name="Dieguez-Uribeondo J."/>
            <person name="Young S.K."/>
            <person name="Zeng Q."/>
            <person name="Gargeya S."/>
            <person name="Fitzgerald M."/>
            <person name="Abouelleil A."/>
            <person name="Alvarado L."/>
            <person name="Chapman S.B."/>
            <person name="Gainer-Dewar J."/>
            <person name="Goldberg J."/>
            <person name="Griggs A."/>
            <person name="Gujja S."/>
            <person name="Hansen M."/>
            <person name="Howarth C."/>
            <person name="Imamovic A."/>
            <person name="Ireland A."/>
            <person name="Larimer J."/>
            <person name="McCowan C."/>
            <person name="Murphy C."/>
            <person name="Pearson M."/>
            <person name="Poon T.W."/>
            <person name="Priest M."/>
            <person name="Roberts A."/>
            <person name="Saif S."/>
            <person name="Shea T."/>
            <person name="Sykes S."/>
            <person name="Wortman J."/>
            <person name="Nusbaum C."/>
            <person name="Birren B."/>
        </authorList>
    </citation>
    <scope>NUCLEOTIDE SEQUENCE [LARGE SCALE GENOMIC DNA]</scope>
    <source>
        <strain evidence="19">NJM9701</strain>
    </source>
</reference>
<dbReference type="AlphaFoldDB" id="A0A024TT04"/>
<dbReference type="FunFam" id="3.40.50.300:FF:000731">
    <property type="entry name" value="Fanconi anemia group J protein homolog"/>
    <property type="match status" value="1"/>
</dbReference>
<evidence type="ECO:0000256" key="15">
    <source>
        <dbReference type="ARBA" id="ARBA00023242"/>
    </source>
</evidence>
<evidence type="ECO:0000256" key="5">
    <source>
        <dbReference type="ARBA" id="ARBA00022723"/>
    </source>
</evidence>
<evidence type="ECO:0000256" key="3">
    <source>
        <dbReference type="ARBA" id="ARBA00008792"/>
    </source>
</evidence>
<dbReference type="PANTHER" id="PTHR11472">
    <property type="entry name" value="DNA REPAIR DEAD HELICASE RAD3/XP-D SUBFAMILY MEMBER"/>
    <property type="match status" value="1"/>
</dbReference>
<keyword evidence="10" id="KW-0067">ATP-binding</keyword>
<keyword evidence="9" id="KW-0347">Helicase</keyword>
<evidence type="ECO:0000256" key="16">
    <source>
        <dbReference type="ARBA" id="ARBA00082714"/>
    </source>
</evidence>
<feature type="compositionally biased region" description="Low complexity" evidence="17">
    <location>
        <begin position="254"/>
        <end position="270"/>
    </location>
</feature>
<dbReference type="SUPFAM" id="SSF52540">
    <property type="entry name" value="P-loop containing nucleoside triphosphate hydrolases"/>
    <property type="match status" value="2"/>
</dbReference>
<keyword evidence="13" id="KW-0234">DNA repair</keyword>
<dbReference type="SMART" id="SM00488">
    <property type="entry name" value="DEXDc2"/>
    <property type="match status" value="1"/>
</dbReference>
<evidence type="ECO:0000256" key="2">
    <source>
        <dbReference type="ARBA" id="ARBA00004123"/>
    </source>
</evidence>
<evidence type="ECO:0000256" key="9">
    <source>
        <dbReference type="ARBA" id="ARBA00022806"/>
    </source>
</evidence>
<sequence length="1013" mass="114036">MDIGYEAPKNDFMIMGYTVEFPHGKKPFAAQFAVMNKVLLALKREQNALLESPTGSGKTLALLCSSLAWHRHHAAEISERNRTNVDAYVASKLLESQAKHARDVENARAVKGHRLNAFTQAEDAIRQRETQAPLRAPKLDALDHTQLVEAMDRLNSELAPPHQWNTVERCQKEYELACMILRVHMLDGGNANSVTLEFEDRPSKTFVLDVATGRVQPLVDPNEEPAQMQTASPIDTTQFKTDDDDDDLVHISFSQLQKQQQRPKPPLSSKYGARFPPESPEPEHKRPVSIQKPDLVTNRFDQFAAPSSAVSPDVPGIAPSSLAQSIDAVKKEKLPQIYFCSRTHSQLAQVIQELKKCPFANRVKMTLLGSKKHYCVHPRVRKLDPGNLADECADLLDGMNCRYHTKGKQRNETRLHAPPVWDIEDMVTLGDELKECPYFFARSQGETAEIVFCPYNYIIDPQIRSSCSIDLKNAVVIFDEAHNIEDVCRDAASLELHYPSLEESAIILTTAIQNPKVSESKKDDVKTLMKLINGWKRWLTHIKPTLKPMGFEYETRQFSGPDAAAILGEYCGLTPQSLDYFKMAMEAVMMEENASSAELGDEPSTKLKLGMATIMGLSSILNVADYLFRDSMKYVHDFKLAAVRQRGFGRRSNEWEYKACVWCLYAGVAFSDITTQTRSVILTSGTLSPMTSFAGELGTTFPITLEANHVVNMQKQVWLGTLVQGPPKHRDFSATYANQQDLTYQDALGDIVLNLCRIVPGGILVFLPSYRFMQLLYDRWMVTGAMAKMEEKKKSFVEPRGAGKDFDALLDDFKAAVEGSRQPDATKTGALFFAVFRGKVSEGIDFSNDNARAVVAVGIPFPNIKEQQIALKQQYQNDRSQHDKTCAPGRVWYEHQAFRALNQALGRCIRHRLDYGAIFLVDSRYRNERYTYQLSKWTRGHCQEYEVAEEALEHVADFFGRVGSDPELQSHVQAALITAPVETARKIPKVSKPTNAWKPKKPKTMTSFFPYAN</sequence>
<evidence type="ECO:0000313" key="19">
    <source>
        <dbReference type="EMBL" id="ETV97280.1"/>
    </source>
</evidence>
<evidence type="ECO:0000256" key="6">
    <source>
        <dbReference type="ARBA" id="ARBA00022741"/>
    </source>
</evidence>
<dbReference type="InterPro" id="IPR006555">
    <property type="entry name" value="ATP-dep_Helicase_C"/>
</dbReference>
<feature type="compositionally biased region" description="Polar residues" evidence="17">
    <location>
        <begin position="227"/>
        <end position="239"/>
    </location>
</feature>
<accession>A0A024TT04</accession>
<dbReference type="GO" id="GO:0003677">
    <property type="term" value="F:DNA binding"/>
    <property type="evidence" value="ECO:0007669"/>
    <property type="project" value="InterPro"/>
</dbReference>
<dbReference type="STRING" id="157072.A0A024TT04"/>
<evidence type="ECO:0000259" key="18">
    <source>
        <dbReference type="PROSITE" id="PS51193"/>
    </source>
</evidence>
<dbReference type="InterPro" id="IPR027417">
    <property type="entry name" value="P-loop_NTPase"/>
</dbReference>
<dbReference type="GO" id="GO:0003678">
    <property type="term" value="F:DNA helicase activity"/>
    <property type="evidence" value="ECO:0007669"/>
    <property type="project" value="InterPro"/>
</dbReference>
<evidence type="ECO:0000256" key="1">
    <source>
        <dbReference type="ARBA" id="ARBA00001966"/>
    </source>
</evidence>
<dbReference type="GeneID" id="20086686"/>
<dbReference type="GO" id="GO:0005634">
    <property type="term" value="C:nucleus"/>
    <property type="evidence" value="ECO:0007669"/>
    <property type="project" value="UniProtKB-SubCell"/>
</dbReference>
<dbReference type="EMBL" id="KI913973">
    <property type="protein sequence ID" value="ETV97280.1"/>
    <property type="molecule type" value="Genomic_DNA"/>
</dbReference>
<keyword evidence="6" id="KW-0547">Nucleotide-binding</keyword>
<evidence type="ECO:0000256" key="13">
    <source>
        <dbReference type="ARBA" id="ARBA00023204"/>
    </source>
</evidence>
<proteinExistence type="inferred from homology"/>
<keyword evidence="12" id="KW-0411">Iron-sulfur</keyword>
<keyword evidence="5" id="KW-0479">Metal-binding</keyword>
<organism evidence="19">
    <name type="scientific">Aphanomyces invadans</name>
    <dbReference type="NCBI Taxonomy" id="157072"/>
    <lineage>
        <taxon>Eukaryota</taxon>
        <taxon>Sar</taxon>
        <taxon>Stramenopiles</taxon>
        <taxon>Oomycota</taxon>
        <taxon>Saprolegniomycetes</taxon>
        <taxon>Saprolegniales</taxon>
        <taxon>Verrucalvaceae</taxon>
        <taxon>Aphanomyces</taxon>
    </lineage>
</organism>
<dbReference type="eggNOG" id="KOG1132">
    <property type="taxonomic scope" value="Eukaryota"/>
</dbReference>
<comment type="subcellular location">
    <subcellularLocation>
        <location evidence="2">Nucleus</location>
    </subcellularLocation>
</comment>